<dbReference type="KEGG" id="mgod:E7746_03355"/>
<keyword evidence="1" id="KW-1133">Transmembrane helix</keyword>
<gene>
    <name evidence="2" type="ORF">E7746_03355</name>
</gene>
<protein>
    <submittedName>
        <fullName evidence="2">Uncharacterized protein</fullName>
    </submittedName>
</protein>
<evidence type="ECO:0000313" key="2">
    <source>
        <dbReference type="EMBL" id="QCD34985.1"/>
    </source>
</evidence>
<organism evidence="2 3">
    <name type="scientific">Muribaculum gordoncarteri</name>
    <dbReference type="NCBI Taxonomy" id="2530390"/>
    <lineage>
        <taxon>Bacteria</taxon>
        <taxon>Pseudomonadati</taxon>
        <taxon>Bacteroidota</taxon>
        <taxon>Bacteroidia</taxon>
        <taxon>Bacteroidales</taxon>
        <taxon>Muribaculaceae</taxon>
        <taxon>Muribaculum</taxon>
    </lineage>
</organism>
<evidence type="ECO:0000313" key="3">
    <source>
        <dbReference type="Proteomes" id="UP000297031"/>
    </source>
</evidence>
<proteinExistence type="predicted"/>
<accession>A0A4P7VMS8</accession>
<feature type="transmembrane region" description="Helical" evidence="1">
    <location>
        <begin position="62"/>
        <end position="85"/>
    </location>
</feature>
<dbReference type="RefSeq" id="WP_135945988.1">
    <property type="nucleotide sequence ID" value="NZ_CP039393.1"/>
</dbReference>
<keyword evidence="3" id="KW-1185">Reference proteome</keyword>
<name>A0A4P7VMS8_9BACT</name>
<reference evidence="2 3" key="1">
    <citation type="submission" date="2019-02" db="EMBL/GenBank/DDBJ databases">
        <title>Isolation and identification of novel species under the genus Muribaculum.</title>
        <authorList>
            <person name="Miyake S."/>
            <person name="Ding Y."/>
            <person name="Low A."/>
            <person name="Soh M."/>
            <person name="Seedorf H."/>
        </authorList>
    </citation>
    <scope>NUCLEOTIDE SEQUENCE [LARGE SCALE GENOMIC DNA]</scope>
    <source>
        <strain evidence="2 3">TLL-A4</strain>
    </source>
</reference>
<keyword evidence="1" id="KW-0812">Transmembrane</keyword>
<feature type="transmembrane region" description="Helical" evidence="1">
    <location>
        <begin position="117"/>
        <end position="138"/>
    </location>
</feature>
<dbReference type="Proteomes" id="UP000297031">
    <property type="component" value="Chromosome"/>
</dbReference>
<keyword evidence="1" id="KW-0472">Membrane</keyword>
<sequence length="154" mass="17267">MTGKTHDNPAKAGGLKQGDKAIRKALSGKTLEAKLPTNFTYTTMNRVQELSRRMERRSDRRTFIVSIIIAVAFLALGVLTILRFYGASLKSEFLGVFSNVTVDMPSMSDNFREFGESLSRIPVIFIMAFGVMAVLLILDKVMRNVIARKYGTRR</sequence>
<evidence type="ECO:0000256" key="1">
    <source>
        <dbReference type="SAM" id="Phobius"/>
    </source>
</evidence>
<dbReference type="EMBL" id="CP039393">
    <property type="protein sequence ID" value="QCD34985.1"/>
    <property type="molecule type" value="Genomic_DNA"/>
</dbReference>
<dbReference type="AlphaFoldDB" id="A0A4P7VMS8"/>